<name>A0A0A9EHZ5_ARUDO</name>
<protein>
    <submittedName>
        <fullName evidence="1">Uncharacterized protein</fullName>
    </submittedName>
</protein>
<organism evidence="1">
    <name type="scientific">Arundo donax</name>
    <name type="common">Giant reed</name>
    <name type="synonym">Donax arundinaceus</name>
    <dbReference type="NCBI Taxonomy" id="35708"/>
    <lineage>
        <taxon>Eukaryota</taxon>
        <taxon>Viridiplantae</taxon>
        <taxon>Streptophyta</taxon>
        <taxon>Embryophyta</taxon>
        <taxon>Tracheophyta</taxon>
        <taxon>Spermatophyta</taxon>
        <taxon>Magnoliopsida</taxon>
        <taxon>Liliopsida</taxon>
        <taxon>Poales</taxon>
        <taxon>Poaceae</taxon>
        <taxon>PACMAD clade</taxon>
        <taxon>Arundinoideae</taxon>
        <taxon>Arundineae</taxon>
        <taxon>Arundo</taxon>
    </lineage>
</organism>
<proteinExistence type="predicted"/>
<sequence>MHDYHAAHSILPTSWRLVLSMYCSYPAVLPIQGPPCHQCNQQNF</sequence>
<evidence type="ECO:0000313" key="1">
    <source>
        <dbReference type="EMBL" id="JAD99701.1"/>
    </source>
</evidence>
<dbReference type="AlphaFoldDB" id="A0A0A9EHZ5"/>
<dbReference type="EMBL" id="GBRH01198194">
    <property type="protein sequence ID" value="JAD99701.1"/>
    <property type="molecule type" value="Transcribed_RNA"/>
</dbReference>
<reference evidence="1" key="2">
    <citation type="journal article" date="2015" name="Data Brief">
        <title>Shoot transcriptome of the giant reed, Arundo donax.</title>
        <authorList>
            <person name="Barrero R.A."/>
            <person name="Guerrero F.D."/>
            <person name="Moolhuijzen P."/>
            <person name="Goolsby J.A."/>
            <person name="Tidwell J."/>
            <person name="Bellgard S.E."/>
            <person name="Bellgard M.I."/>
        </authorList>
    </citation>
    <scope>NUCLEOTIDE SEQUENCE</scope>
    <source>
        <tissue evidence="1">Shoot tissue taken approximately 20 cm above the soil surface</tissue>
    </source>
</reference>
<accession>A0A0A9EHZ5</accession>
<reference evidence="1" key="1">
    <citation type="submission" date="2014-09" db="EMBL/GenBank/DDBJ databases">
        <authorList>
            <person name="Magalhaes I.L.F."/>
            <person name="Oliveira U."/>
            <person name="Santos F.R."/>
            <person name="Vidigal T.H.D.A."/>
            <person name="Brescovit A.D."/>
            <person name="Santos A.J."/>
        </authorList>
    </citation>
    <scope>NUCLEOTIDE SEQUENCE</scope>
    <source>
        <tissue evidence="1">Shoot tissue taken approximately 20 cm above the soil surface</tissue>
    </source>
</reference>